<protein>
    <submittedName>
        <fullName evidence="2">Exosortase F-associated protein</fullName>
    </submittedName>
</protein>
<feature type="transmembrane region" description="Helical" evidence="1">
    <location>
        <begin position="7"/>
        <end position="23"/>
    </location>
</feature>
<accession>A0A327RE52</accession>
<evidence type="ECO:0000313" key="2">
    <source>
        <dbReference type="EMBL" id="RAJ15169.1"/>
    </source>
</evidence>
<feature type="transmembrane region" description="Helical" evidence="1">
    <location>
        <begin position="117"/>
        <end position="137"/>
    </location>
</feature>
<keyword evidence="1" id="KW-0812">Transmembrane</keyword>
<dbReference type="Proteomes" id="UP000248703">
    <property type="component" value="Unassembled WGS sequence"/>
</dbReference>
<feature type="transmembrane region" description="Helical" evidence="1">
    <location>
        <begin position="87"/>
        <end position="105"/>
    </location>
</feature>
<name>A0A327RE52_9FLAO</name>
<reference evidence="2 3" key="1">
    <citation type="submission" date="2018-06" db="EMBL/GenBank/DDBJ databases">
        <title>Genomic Encyclopedia of Archaeal and Bacterial Type Strains, Phase II (KMG-II): from individual species to whole genera.</title>
        <authorList>
            <person name="Goeker M."/>
        </authorList>
    </citation>
    <scope>NUCLEOTIDE SEQUENCE [LARGE SCALE GENOMIC DNA]</scope>
    <source>
        <strain evidence="2 3">DSM 24464</strain>
    </source>
</reference>
<keyword evidence="1" id="KW-1133">Transmembrane helix</keyword>
<keyword evidence="3" id="KW-1185">Reference proteome</keyword>
<dbReference type="EMBL" id="QLLO01000004">
    <property type="protein sequence ID" value="RAJ15169.1"/>
    <property type="molecule type" value="Genomic_DNA"/>
</dbReference>
<dbReference type="OrthoDB" id="982493at2"/>
<dbReference type="RefSeq" id="WP_111659835.1">
    <property type="nucleotide sequence ID" value="NZ_QLLO01000004.1"/>
</dbReference>
<dbReference type="NCBIfam" id="TIGR04127">
    <property type="entry name" value="flavo_near_exo"/>
    <property type="match status" value="1"/>
</dbReference>
<organism evidence="2 3">
    <name type="scientific">Olleya aquimaris</name>
    <dbReference type="NCBI Taxonomy" id="639310"/>
    <lineage>
        <taxon>Bacteria</taxon>
        <taxon>Pseudomonadati</taxon>
        <taxon>Bacteroidota</taxon>
        <taxon>Flavobacteriia</taxon>
        <taxon>Flavobacteriales</taxon>
        <taxon>Flavobacteriaceae</taxon>
    </lineage>
</organism>
<feature type="transmembrane region" description="Helical" evidence="1">
    <location>
        <begin position="50"/>
        <end position="75"/>
    </location>
</feature>
<keyword evidence="1" id="KW-0472">Membrane</keyword>
<dbReference type="AlphaFoldDB" id="A0A327RE52"/>
<dbReference type="InterPro" id="IPR026414">
    <property type="entry name" value="ExosoTase_F-assoc_memb"/>
</dbReference>
<sequence>MSKYYKYIWIAFLFILLALVRWFENELFYDPYLVFFQNDYLYIDSPRQEVFKLVVFTSLRFLINTILSLLILYLFFKDRSVVKFATLIYIISFVILILLYLYFVLDPKQENYYLFFNIRRFLIQPLLLLLLLPAFYYHRLTKQNI</sequence>
<evidence type="ECO:0000256" key="1">
    <source>
        <dbReference type="SAM" id="Phobius"/>
    </source>
</evidence>
<proteinExistence type="predicted"/>
<gene>
    <name evidence="2" type="ORF">LY08_01521</name>
</gene>
<evidence type="ECO:0000313" key="3">
    <source>
        <dbReference type="Proteomes" id="UP000248703"/>
    </source>
</evidence>
<comment type="caution">
    <text evidence="2">The sequence shown here is derived from an EMBL/GenBank/DDBJ whole genome shotgun (WGS) entry which is preliminary data.</text>
</comment>